<dbReference type="Pfam" id="PF00664">
    <property type="entry name" value="ABC_membrane"/>
    <property type="match status" value="1"/>
</dbReference>
<evidence type="ECO:0000313" key="10">
    <source>
        <dbReference type="EMBL" id="OWK00772.1"/>
    </source>
</evidence>
<feature type="domain" description="ABC transmembrane type-1" evidence="9">
    <location>
        <begin position="125"/>
        <end position="238"/>
    </location>
</feature>
<keyword evidence="6 8" id="KW-0472">Membrane</keyword>
<keyword evidence="4" id="KW-0067">ATP-binding</keyword>
<feature type="compositionally biased region" description="Low complexity" evidence="7">
    <location>
        <begin position="65"/>
        <end position="91"/>
    </location>
</feature>
<evidence type="ECO:0000256" key="4">
    <source>
        <dbReference type="ARBA" id="ARBA00022840"/>
    </source>
</evidence>
<evidence type="ECO:0000256" key="2">
    <source>
        <dbReference type="ARBA" id="ARBA00022692"/>
    </source>
</evidence>
<evidence type="ECO:0000256" key="7">
    <source>
        <dbReference type="SAM" id="MobiDB-lite"/>
    </source>
</evidence>
<evidence type="ECO:0000256" key="5">
    <source>
        <dbReference type="ARBA" id="ARBA00022989"/>
    </source>
</evidence>
<dbReference type="AlphaFoldDB" id="A0A212C4E3"/>
<dbReference type="GO" id="GO:0005886">
    <property type="term" value="C:plasma membrane"/>
    <property type="evidence" value="ECO:0007669"/>
    <property type="project" value="TreeGrafter"/>
</dbReference>
<keyword evidence="3" id="KW-0547">Nucleotide-binding</keyword>
<name>A0A212C4E3_CEREH</name>
<dbReference type="Proteomes" id="UP000242450">
    <property type="component" value="Chromosome 30"/>
</dbReference>
<evidence type="ECO:0000256" key="8">
    <source>
        <dbReference type="SAM" id="Phobius"/>
    </source>
</evidence>
<evidence type="ECO:0000256" key="3">
    <source>
        <dbReference type="ARBA" id="ARBA00022741"/>
    </source>
</evidence>
<feature type="non-terminal residue" evidence="10">
    <location>
        <position position="249"/>
    </location>
</feature>
<feature type="transmembrane region" description="Helical" evidence="8">
    <location>
        <begin position="175"/>
        <end position="204"/>
    </location>
</feature>
<feature type="transmembrane region" description="Helical" evidence="8">
    <location>
        <begin position="124"/>
        <end position="143"/>
    </location>
</feature>
<dbReference type="Gene3D" id="3.40.50.300">
    <property type="entry name" value="P-loop containing nucleotide triphosphate hydrolases"/>
    <property type="match status" value="1"/>
</dbReference>
<dbReference type="GO" id="GO:0005524">
    <property type="term" value="F:ATP binding"/>
    <property type="evidence" value="ECO:0007669"/>
    <property type="project" value="UniProtKB-KW"/>
</dbReference>
<accession>A0A212C4E3</accession>
<evidence type="ECO:0000256" key="1">
    <source>
        <dbReference type="ARBA" id="ARBA00022448"/>
    </source>
</evidence>
<dbReference type="InterPro" id="IPR011527">
    <property type="entry name" value="ABC1_TM_dom"/>
</dbReference>
<dbReference type="EMBL" id="MKHE01000030">
    <property type="protein sequence ID" value="OWK00772.1"/>
    <property type="molecule type" value="Genomic_DNA"/>
</dbReference>
<keyword evidence="1" id="KW-0813">Transport</keyword>
<dbReference type="PANTHER" id="PTHR24223:SF357">
    <property type="entry name" value="ATP-BINDING CASSETTE SUB-FAMILY C MEMBER 4"/>
    <property type="match status" value="1"/>
</dbReference>
<reference evidence="10 11" key="1">
    <citation type="journal article" date="2018" name="Mol. Genet. Genomics">
        <title>The red deer Cervus elaphus genome CerEla1.0: sequencing, annotating, genes, and chromosomes.</title>
        <authorList>
            <person name="Bana N.A."/>
            <person name="Nyiri A."/>
            <person name="Nagy J."/>
            <person name="Frank K."/>
            <person name="Nagy T."/>
            <person name="Steger V."/>
            <person name="Schiller M."/>
            <person name="Lakatos P."/>
            <person name="Sugar L."/>
            <person name="Horn P."/>
            <person name="Barta E."/>
            <person name="Orosz L."/>
        </authorList>
    </citation>
    <scope>NUCLEOTIDE SEQUENCE [LARGE SCALE GENOMIC DNA]</scope>
    <source>
        <strain evidence="10">Hungarian</strain>
    </source>
</reference>
<gene>
    <name evidence="10" type="ORF">Celaphus_00016754</name>
</gene>
<dbReference type="Gene3D" id="1.20.1560.10">
    <property type="entry name" value="ABC transporter type 1, transmembrane domain"/>
    <property type="match status" value="1"/>
</dbReference>
<dbReference type="InterPro" id="IPR036640">
    <property type="entry name" value="ABC1_TM_sf"/>
</dbReference>
<dbReference type="GO" id="GO:0140359">
    <property type="term" value="F:ABC-type transporter activity"/>
    <property type="evidence" value="ECO:0007669"/>
    <property type="project" value="InterPro"/>
</dbReference>
<dbReference type="InterPro" id="IPR050173">
    <property type="entry name" value="ABC_transporter_C-like"/>
</dbReference>
<dbReference type="SUPFAM" id="SSF52540">
    <property type="entry name" value="P-loop containing nucleoside triphosphate hydrolases"/>
    <property type="match status" value="1"/>
</dbReference>
<dbReference type="PROSITE" id="PS50929">
    <property type="entry name" value="ABC_TM1F"/>
    <property type="match status" value="1"/>
</dbReference>
<dbReference type="SUPFAM" id="SSF90123">
    <property type="entry name" value="ABC transporter transmembrane region"/>
    <property type="match status" value="1"/>
</dbReference>
<evidence type="ECO:0000313" key="11">
    <source>
        <dbReference type="Proteomes" id="UP000242450"/>
    </source>
</evidence>
<dbReference type="PANTHER" id="PTHR24223">
    <property type="entry name" value="ATP-BINDING CASSETTE SUB-FAMILY C"/>
    <property type="match status" value="1"/>
</dbReference>
<sequence length="249" mass="28195">CICQVLREKITILVTHQLQYLKDTSQILILKDGKVIQKGTFAQFPKSGVNFEDILLKKENEETEPSPGTGTPTLRNQISESSVQSQQSSRPSLKDAAPEDQDDRSVGKFGFKTYKNYFTAGSHWFIILFLILVNIAAQVVYALQDWWLADWANGQSSLYAFAYGKGKVIVMLDPVWYLTVYSVLTVGTVLFGITRSLLIFYILVNSSQTLHSKMLESILRVPVLFFDRNPIGKSDTRFLGKYVLLSYLM</sequence>
<dbReference type="OrthoDB" id="6500128at2759"/>
<comment type="caution">
    <text evidence="10">The sequence shown here is derived from an EMBL/GenBank/DDBJ whole genome shotgun (WGS) entry which is preliminary data.</text>
</comment>
<protein>
    <recommendedName>
        <fullName evidence="9">ABC transmembrane type-1 domain-containing protein</fullName>
    </recommendedName>
</protein>
<proteinExistence type="predicted"/>
<keyword evidence="11" id="KW-1185">Reference proteome</keyword>
<keyword evidence="2 8" id="KW-0812">Transmembrane</keyword>
<feature type="region of interest" description="Disordered" evidence="7">
    <location>
        <begin position="60"/>
        <end position="102"/>
    </location>
</feature>
<organism evidence="10 11">
    <name type="scientific">Cervus elaphus hippelaphus</name>
    <name type="common">European red deer</name>
    <dbReference type="NCBI Taxonomy" id="46360"/>
    <lineage>
        <taxon>Eukaryota</taxon>
        <taxon>Metazoa</taxon>
        <taxon>Chordata</taxon>
        <taxon>Craniata</taxon>
        <taxon>Vertebrata</taxon>
        <taxon>Euteleostomi</taxon>
        <taxon>Mammalia</taxon>
        <taxon>Eutheria</taxon>
        <taxon>Laurasiatheria</taxon>
        <taxon>Artiodactyla</taxon>
        <taxon>Ruminantia</taxon>
        <taxon>Pecora</taxon>
        <taxon>Cervidae</taxon>
        <taxon>Cervinae</taxon>
        <taxon>Cervus</taxon>
    </lineage>
</organism>
<keyword evidence="5 8" id="KW-1133">Transmembrane helix</keyword>
<dbReference type="InterPro" id="IPR027417">
    <property type="entry name" value="P-loop_NTPase"/>
</dbReference>
<evidence type="ECO:0000256" key="6">
    <source>
        <dbReference type="ARBA" id="ARBA00023136"/>
    </source>
</evidence>
<evidence type="ECO:0000259" key="9">
    <source>
        <dbReference type="PROSITE" id="PS50929"/>
    </source>
</evidence>
<feature type="non-terminal residue" evidence="10">
    <location>
        <position position="1"/>
    </location>
</feature>